<comment type="caution">
    <text evidence="1">The sequence shown here is derived from an EMBL/GenBank/DDBJ whole genome shotgun (WGS) entry which is preliminary data.</text>
</comment>
<accession>A0ACC2K1S9</accession>
<dbReference type="Proteomes" id="UP001153332">
    <property type="component" value="Unassembled WGS sequence"/>
</dbReference>
<protein>
    <submittedName>
        <fullName evidence="1">Uncharacterized protein</fullName>
    </submittedName>
</protein>
<gene>
    <name evidence="1" type="ORF">O1611_g74</name>
</gene>
<sequence length="362" mass="38567">MATMRAVAQLGTAFEVSVIDRPVPTIINGTDAIVRINASAICGSDLHTFHVPSGSEDVPYLYGHEAIGMVVEVGDAVEYVNVGDYVVIPDNTDPGHFLVGPTTYYPPLGYGGPADGSVLLGVQTEYNRVPHADHSLIPVPANESTTFETLLDYLFVSDIFSTAWVGVTWSGMESGDTVAIFGAGPVGQLAAYSAQLRGASKIYIVDHDQRRLDLAAEHVGAIPINFNTSDPVEQILALEPDGVRRVVDCVGYESINSTGQQDSSIVLRQALEVVALNGGIGVVGLYHGNNTIDYGQAFAKSVAITGGIALPLDGIAQELIPLIQSGRARPSYIISAIIGIEDAPEYYTRFNDHLETKVVIRL</sequence>
<keyword evidence="2" id="KW-1185">Reference proteome</keyword>
<evidence type="ECO:0000313" key="2">
    <source>
        <dbReference type="Proteomes" id="UP001153332"/>
    </source>
</evidence>
<proteinExistence type="predicted"/>
<organism evidence="1 2">
    <name type="scientific">Lasiodiplodia mahajangana</name>
    <dbReference type="NCBI Taxonomy" id="1108764"/>
    <lineage>
        <taxon>Eukaryota</taxon>
        <taxon>Fungi</taxon>
        <taxon>Dikarya</taxon>
        <taxon>Ascomycota</taxon>
        <taxon>Pezizomycotina</taxon>
        <taxon>Dothideomycetes</taxon>
        <taxon>Dothideomycetes incertae sedis</taxon>
        <taxon>Botryosphaeriales</taxon>
        <taxon>Botryosphaeriaceae</taxon>
        <taxon>Lasiodiplodia</taxon>
    </lineage>
</organism>
<evidence type="ECO:0000313" key="1">
    <source>
        <dbReference type="EMBL" id="KAJ8133543.1"/>
    </source>
</evidence>
<name>A0ACC2K1S9_9PEZI</name>
<reference evidence="1" key="1">
    <citation type="submission" date="2022-12" db="EMBL/GenBank/DDBJ databases">
        <title>Genome Sequence of Lasiodiplodia mahajangana.</title>
        <authorList>
            <person name="Buettner E."/>
        </authorList>
    </citation>
    <scope>NUCLEOTIDE SEQUENCE</scope>
    <source>
        <strain evidence="1">VT137</strain>
    </source>
</reference>
<dbReference type="EMBL" id="JAPUUL010000005">
    <property type="protein sequence ID" value="KAJ8133543.1"/>
    <property type="molecule type" value="Genomic_DNA"/>
</dbReference>